<evidence type="ECO:0000313" key="3">
    <source>
        <dbReference type="Proteomes" id="UP000266506"/>
    </source>
</evidence>
<proteinExistence type="predicted"/>
<evidence type="ECO:0000313" key="2">
    <source>
        <dbReference type="EMBL" id="RIA75429.1"/>
    </source>
</evidence>
<feature type="domain" description="AAA+ ATPase" evidence="1">
    <location>
        <begin position="122"/>
        <end position="237"/>
    </location>
</feature>
<name>A0A397RSM1_9MOLU</name>
<dbReference type="PANTHER" id="PTHR33295">
    <property type="entry name" value="ATPASE"/>
    <property type="match status" value="1"/>
</dbReference>
<dbReference type="RefSeq" id="WP_119016630.1">
    <property type="nucleotide sequence ID" value="NZ_QXEV01000020.1"/>
</dbReference>
<dbReference type="PANTHER" id="PTHR33295:SF18">
    <property type="entry name" value="AAA+ ATPASE DOMAIN-CONTAINING PROTEIN"/>
    <property type="match status" value="1"/>
</dbReference>
<evidence type="ECO:0000259" key="1">
    <source>
        <dbReference type="SMART" id="SM00382"/>
    </source>
</evidence>
<organism evidence="2 3">
    <name type="scientific">Anaeroplasma bactoclasticum</name>
    <dbReference type="NCBI Taxonomy" id="2088"/>
    <lineage>
        <taxon>Bacteria</taxon>
        <taxon>Bacillati</taxon>
        <taxon>Mycoplasmatota</taxon>
        <taxon>Mollicutes</taxon>
        <taxon>Anaeroplasmatales</taxon>
        <taxon>Anaeroplasmataceae</taxon>
        <taxon>Anaeroplasma</taxon>
    </lineage>
</organism>
<dbReference type="InParanoid" id="A0A397RSM1"/>
<dbReference type="OrthoDB" id="355159at2"/>
<dbReference type="AlphaFoldDB" id="A0A397RSM1"/>
<protein>
    <submittedName>
        <fullName evidence="2">AAA domain-containing protein</fullName>
    </submittedName>
</protein>
<comment type="caution">
    <text evidence="2">The sequence shown here is derived from an EMBL/GenBank/DDBJ whole genome shotgun (WGS) entry which is preliminary data.</text>
</comment>
<dbReference type="EMBL" id="QXEV01000020">
    <property type="protein sequence ID" value="RIA75429.1"/>
    <property type="molecule type" value="Genomic_DNA"/>
</dbReference>
<dbReference type="Pfam" id="PF13173">
    <property type="entry name" value="AAA_14"/>
    <property type="match status" value="1"/>
</dbReference>
<dbReference type="InterPro" id="IPR041682">
    <property type="entry name" value="AAA_14"/>
</dbReference>
<keyword evidence="3" id="KW-1185">Reference proteome</keyword>
<dbReference type="InterPro" id="IPR003593">
    <property type="entry name" value="AAA+_ATPase"/>
</dbReference>
<sequence length="589" mass="69018">MTKEEIIKRINDLPKGGITTKKIKSSNGKIYEYYFLQWSENGKQYSKTINKDDLKMVKEQLEERKKLEESLRNNSFDEDIDMEFNTHVIIGKELKYLLESIENYNKRYCYNNILNYLNDSNFGKVFILYGLRRTGKTTLIKQIIHNMDDISFNKTAFIQITRKDSFALFNKDLKLLQKNGYKYIFIDEITFMEDFIEGAALLADVYASSGMKIVLSGTDSLGFWITKSNELYDRSILQHTTFIPYNEFSSVLGVNGIDNYIQYGGTMSVSGNNYNSAFLDIESTNEYIDSAISNNIQHSLRYYQYGGHFRELYDLYNNNELTNSINRVVEDINHRFTIEVLEKDFKSNDLHISANNLRKDKTHSNTILDDIDEKTFTERLKQLLNIKNRNEKQISISDSHVTQIKEYLKALDLIDTIDVLDIDINKNKRERIVFTQPGLRYSQAKSFVESLLNDNYFRSISIDMQNYIINRVINEIKGRMAEDIVLLETKLAMKKNRVFKLQFAVGEFDMVITYPDTLEAEIFEIKYSKEIVKEQTRFLIDEEKCNQTAFQFGRIRKKTVIYRGNSTIVDGIHYKNIEEYLSELYSSNN</sequence>
<dbReference type="SUPFAM" id="SSF52540">
    <property type="entry name" value="P-loop containing nucleoside triphosphate hydrolases"/>
    <property type="match status" value="1"/>
</dbReference>
<dbReference type="SMART" id="SM00382">
    <property type="entry name" value="AAA"/>
    <property type="match status" value="1"/>
</dbReference>
<accession>A0A397RSM1</accession>
<dbReference type="Gene3D" id="3.40.50.300">
    <property type="entry name" value="P-loop containing nucleotide triphosphate hydrolases"/>
    <property type="match status" value="1"/>
</dbReference>
<dbReference type="Proteomes" id="UP000266506">
    <property type="component" value="Unassembled WGS sequence"/>
</dbReference>
<dbReference type="InterPro" id="IPR027417">
    <property type="entry name" value="P-loop_NTPase"/>
</dbReference>
<reference evidence="2 3" key="1">
    <citation type="submission" date="2018-08" db="EMBL/GenBank/DDBJ databases">
        <title>Genomic Encyclopedia of Archaeal and Bacterial Type Strains, Phase II (KMG-II): from individual species to whole genera.</title>
        <authorList>
            <person name="Goeker M."/>
        </authorList>
    </citation>
    <scope>NUCLEOTIDE SEQUENCE [LARGE SCALE GENOMIC DNA]</scope>
    <source>
        <strain evidence="2 3">ATCC 27112</strain>
    </source>
</reference>
<gene>
    <name evidence="2" type="ORF">EI71_01518</name>
</gene>